<accession>B0Y954</accession>
<dbReference type="GO" id="GO:0031177">
    <property type="term" value="F:phosphopantetheine binding"/>
    <property type="evidence" value="ECO:0007669"/>
    <property type="project" value="InterPro"/>
</dbReference>
<dbReference type="InterPro" id="IPR009081">
    <property type="entry name" value="PP-bd_ACP"/>
</dbReference>
<evidence type="ECO:0000313" key="5">
    <source>
        <dbReference type="Proteomes" id="UP000001699"/>
    </source>
</evidence>
<dbReference type="AlphaFoldDB" id="B0Y954"/>
<dbReference type="OrthoDB" id="329835at2759"/>
<dbReference type="Proteomes" id="UP000001699">
    <property type="component" value="Unassembled WGS sequence"/>
</dbReference>
<organism evidence="4 5">
    <name type="scientific">Aspergillus fumigatus (strain CBS 144.89 / FGSC A1163 / CEA10)</name>
    <name type="common">Neosartorya fumigata</name>
    <dbReference type="NCBI Taxonomy" id="451804"/>
    <lineage>
        <taxon>Eukaryota</taxon>
        <taxon>Fungi</taxon>
        <taxon>Dikarya</taxon>
        <taxon>Ascomycota</taxon>
        <taxon>Pezizomycotina</taxon>
        <taxon>Eurotiomycetes</taxon>
        <taxon>Eurotiomycetidae</taxon>
        <taxon>Eurotiales</taxon>
        <taxon>Aspergillaceae</taxon>
        <taxon>Aspergillus</taxon>
        <taxon>Aspergillus subgen. Fumigati</taxon>
    </lineage>
</organism>
<keyword evidence="5" id="KW-1185">Reference proteome</keyword>
<sequence>MNIYMVIFRLRPDDSFFIASGLKGLCGSIAVYLGRHGARNWLLSVAVWNITSLGDVRRAFTTASLPVIGVVQGTMVLRDRMFSTMTPDEFRQPSHQSFRSLKPASRVARAINFIAFHYPPIQRLIGRHGPCHLLTAAVELANPVLMRSLGVVEPLKPTRPLSNYGVDSLVAVELRNWVPQQLEIDISVLQIVSVRTLTALCETLLGKLVR</sequence>
<gene>
    <name evidence="4" type="ORF">AFUB_079690</name>
</gene>
<dbReference type="InterPro" id="IPR036736">
    <property type="entry name" value="ACP-like_sf"/>
</dbReference>
<dbReference type="PANTHER" id="PTHR43775">
    <property type="entry name" value="FATTY ACID SYNTHASE"/>
    <property type="match status" value="1"/>
</dbReference>
<keyword evidence="2" id="KW-0597">Phosphoprotein</keyword>
<dbReference type="InterPro" id="IPR020806">
    <property type="entry name" value="PKS_PP-bd"/>
</dbReference>
<name>B0Y954_ASPFC</name>
<feature type="domain" description="Carrier" evidence="3">
    <location>
        <begin position="133"/>
        <end position="208"/>
    </location>
</feature>
<dbReference type="GO" id="GO:0006633">
    <property type="term" value="P:fatty acid biosynthetic process"/>
    <property type="evidence" value="ECO:0007669"/>
    <property type="project" value="TreeGrafter"/>
</dbReference>
<dbReference type="PANTHER" id="PTHR43775:SF18">
    <property type="entry name" value="ENZYME, PUTATIVE (JCVI)-RELATED"/>
    <property type="match status" value="1"/>
</dbReference>
<evidence type="ECO:0000256" key="2">
    <source>
        <dbReference type="ARBA" id="ARBA00022553"/>
    </source>
</evidence>
<dbReference type="Pfam" id="PF00550">
    <property type="entry name" value="PP-binding"/>
    <property type="match status" value="1"/>
</dbReference>
<dbReference type="GO" id="GO:0044550">
    <property type="term" value="P:secondary metabolite biosynthetic process"/>
    <property type="evidence" value="ECO:0007669"/>
    <property type="project" value="TreeGrafter"/>
</dbReference>
<dbReference type="GO" id="GO:0004312">
    <property type="term" value="F:fatty acid synthase activity"/>
    <property type="evidence" value="ECO:0007669"/>
    <property type="project" value="TreeGrafter"/>
</dbReference>
<dbReference type="SMART" id="SM00823">
    <property type="entry name" value="PKS_PP"/>
    <property type="match status" value="1"/>
</dbReference>
<dbReference type="EMBL" id="DS499599">
    <property type="protein sequence ID" value="EDP49935.1"/>
    <property type="molecule type" value="Genomic_DNA"/>
</dbReference>
<protein>
    <submittedName>
        <fullName evidence="4">Polyketide synthase, putative</fullName>
    </submittedName>
</protein>
<reference evidence="4 5" key="1">
    <citation type="journal article" date="2008" name="PLoS Genet.">
        <title>Genomic islands in the pathogenic filamentous fungus Aspergillus fumigatus.</title>
        <authorList>
            <person name="Fedorova N.D."/>
            <person name="Khaldi N."/>
            <person name="Joardar V.S."/>
            <person name="Maiti R."/>
            <person name="Amedeo P."/>
            <person name="Anderson M.J."/>
            <person name="Crabtree J."/>
            <person name="Silva J.C."/>
            <person name="Badger J.H."/>
            <person name="Albarraq A."/>
            <person name="Angiuoli S."/>
            <person name="Bussey H."/>
            <person name="Bowyer P."/>
            <person name="Cotty P.J."/>
            <person name="Dyer P.S."/>
            <person name="Egan A."/>
            <person name="Galens K."/>
            <person name="Fraser-Liggett C.M."/>
            <person name="Haas B.J."/>
            <person name="Inman J.M."/>
            <person name="Kent R."/>
            <person name="Lemieux S."/>
            <person name="Malavazi I."/>
            <person name="Orvis J."/>
            <person name="Roemer T."/>
            <person name="Ronning C.M."/>
            <person name="Sundaram J.P."/>
            <person name="Sutton G."/>
            <person name="Turner G."/>
            <person name="Venter J.C."/>
            <person name="White O.R."/>
            <person name="Whitty B.R."/>
            <person name="Youngman P."/>
            <person name="Wolfe K.H."/>
            <person name="Goldman G.H."/>
            <person name="Wortman J.R."/>
            <person name="Jiang B."/>
            <person name="Denning D.W."/>
            <person name="Nierman W.C."/>
        </authorList>
    </citation>
    <scope>NUCLEOTIDE SEQUENCE [LARGE SCALE GENOMIC DNA]</scope>
    <source>
        <strain evidence="5">CBS 144.89 / FGSC A1163 / CEA10</strain>
    </source>
</reference>
<dbReference type="SUPFAM" id="SSF47336">
    <property type="entry name" value="ACP-like"/>
    <property type="match status" value="1"/>
</dbReference>
<evidence type="ECO:0000256" key="1">
    <source>
        <dbReference type="ARBA" id="ARBA00022450"/>
    </source>
</evidence>
<dbReference type="Gene3D" id="1.10.1200.10">
    <property type="entry name" value="ACP-like"/>
    <property type="match status" value="1"/>
</dbReference>
<evidence type="ECO:0000259" key="3">
    <source>
        <dbReference type="PROSITE" id="PS50075"/>
    </source>
</evidence>
<proteinExistence type="predicted"/>
<keyword evidence="1" id="KW-0596">Phosphopantetheine</keyword>
<dbReference type="InterPro" id="IPR050091">
    <property type="entry name" value="PKS_NRPS_Biosynth_Enz"/>
</dbReference>
<evidence type="ECO:0000313" key="4">
    <source>
        <dbReference type="EMBL" id="EDP49935.1"/>
    </source>
</evidence>
<dbReference type="VEuPathDB" id="FungiDB:AFUB_079690"/>
<dbReference type="HOGENOM" id="CLU_1309844_0_0_1"/>
<dbReference type="PROSITE" id="PS50075">
    <property type="entry name" value="CARRIER"/>
    <property type="match status" value="1"/>
</dbReference>